<gene>
    <name evidence="1" type="ORF">EJ04DRAFT_221769</name>
</gene>
<dbReference type="EMBL" id="ML996140">
    <property type="protein sequence ID" value="KAF2735023.1"/>
    <property type="molecule type" value="Genomic_DNA"/>
</dbReference>
<dbReference type="AlphaFoldDB" id="A0A9P4R1D6"/>
<keyword evidence="2" id="KW-1185">Reference proteome</keyword>
<proteinExistence type="predicted"/>
<organism evidence="1 2">
    <name type="scientific">Polyplosphaeria fusca</name>
    <dbReference type="NCBI Taxonomy" id="682080"/>
    <lineage>
        <taxon>Eukaryota</taxon>
        <taxon>Fungi</taxon>
        <taxon>Dikarya</taxon>
        <taxon>Ascomycota</taxon>
        <taxon>Pezizomycotina</taxon>
        <taxon>Dothideomycetes</taxon>
        <taxon>Pleosporomycetidae</taxon>
        <taxon>Pleosporales</taxon>
        <taxon>Tetraplosphaeriaceae</taxon>
        <taxon>Polyplosphaeria</taxon>
    </lineage>
</organism>
<sequence>MHPPHFFSAKPSPNQSIHQSILQLLQRKNPSLTAPRTPHPYISFPLPTTTTLRTKTTHPSITVLISPCSPAHAPTNPKIPTHTFPIAPERPSPLYTICSLVSSTSAAGPTSRHAYAAGLAIRMWVVRR</sequence>
<comment type="caution">
    <text evidence="1">The sequence shown here is derived from an EMBL/GenBank/DDBJ whole genome shotgun (WGS) entry which is preliminary data.</text>
</comment>
<name>A0A9P4R1D6_9PLEO</name>
<evidence type="ECO:0000313" key="1">
    <source>
        <dbReference type="EMBL" id="KAF2735023.1"/>
    </source>
</evidence>
<reference evidence="1" key="1">
    <citation type="journal article" date="2020" name="Stud. Mycol.">
        <title>101 Dothideomycetes genomes: a test case for predicting lifestyles and emergence of pathogens.</title>
        <authorList>
            <person name="Haridas S."/>
            <person name="Albert R."/>
            <person name="Binder M."/>
            <person name="Bloem J."/>
            <person name="Labutti K."/>
            <person name="Salamov A."/>
            <person name="Andreopoulos B."/>
            <person name="Baker S."/>
            <person name="Barry K."/>
            <person name="Bills G."/>
            <person name="Bluhm B."/>
            <person name="Cannon C."/>
            <person name="Castanera R."/>
            <person name="Culley D."/>
            <person name="Daum C."/>
            <person name="Ezra D."/>
            <person name="Gonzalez J."/>
            <person name="Henrissat B."/>
            <person name="Kuo A."/>
            <person name="Liang C."/>
            <person name="Lipzen A."/>
            <person name="Lutzoni F."/>
            <person name="Magnuson J."/>
            <person name="Mondo S."/>
            <person name="Nolan M."/>
            <person name="Ohm R."/>
            <person name="Pangilinan J."/>
            <person name="Park H.-J."/>
            <person name="Ramirez L."/>
            <person name="Alfaro M."/>
            <person name="Sun H."/>
            <person name="Tritt A."/>
            <person name="Yoshinaga Y."/>
            <person name="Zwiers L.-H."/>
            <person name="Turgeon B."/>
            <person name="Goodwin S."/>
            <person name="Spatafora J."/>
            <person name="Crous P."/>
            <person name="Grigoriev I."/>
        </authorList>
    </citation>
    <scope>NUCLEOTIDE SEQUENCE</scope>
    <source>
        <strain evidence="1">CBS 125425</strain>
    </source>
</reference>
<dbReference type="Proteomes" id="UP000799444">
    <property type="component" value="Unassembled WGS sequence"/>
</dbReference>
<accession>A0A9P4R1D6</accession>
<evidence type="ECO:0000313" key="2">
    <source>
        <dbReference type="Proteomes" id="UP000799444"/>
    </source>
</evidence>
<protein>
    <submittedName>
        <fullName evidence="1">Uncharacterized protein</fullName>
    </submittedName>
</protein>